<protein>
    <submittedName>
        <fullName evidence="2">Uncharacterized protein</fullName>
    </submittedName>
</protein>
<accession>W3VJP5</accession>
<dbReference type="OrthoDB" id="10343429at2759"/>
<evidence type="ECO:0000313" key="3">
    <source>
        <dbReference type="Proteomes" id="UP000019462"/>
    </source>
</evidence>
<dbReference type="Proteomes" id="UP000019462">
    <property type="component" value="Unassembled WGS sequence"/>
</dbReference>
<proteinExistence type="predicted"/>
<organism evidence="2 3">
    <name type="scientific">Moesziomyces aphidis</name>
    <name type="common">Pseudozyma aphidis</name>
    <dbReference type="NCBI Taxonomy" id="84754"/>
    <lineage>
        <taxon>Eukaryota</taxon>
        <taxon>Fungi</taxon>
        <taxon>Dikarya</taxon>
        <taxon>Basidiomycota</taxon>
        <taxon>Ustilaginomycotina</taxon>
        <taxon>Ustilaginomycetes</taxon>
        <taxon>Ustilaginales</taxon>
        <taxon>Ustilaginaceae</taxon>
        <taxon>Moesziomyces</taxon>
    </lineage>
</organism>
<sequence>MAMDGAGRRNGIRSFLLLHAEQWSRRGQASCDRSKHDITCGRGAWLAFAIRAILASCFSPQQTAKTKKAAKRLDRTDLRGGTSPPEAGLHTQGSFCAPCKPDDFAHEFAAAVRSALAAAMPSFVGLPRAMPPLQQSAERADGRPASDPPDDPERDPIFPPAIGKLAMPGTELDEDSQPDYADLPRGLDVPVALSERSPAKKRPRLESFGAGLRIGHVVERAWKRDANNGNVGADSKLAGLTGLDWLQTTLVLAFGPLTNTAAWIRICAHQRRG</sequence>
<reference evidence="2 3" key="1">
    <citation type="journal article" date="2014" name="Genome Announc.">
        <title>Genome sequence of the basidiomycetous fungus Pseudozyma aphidis DSM70725, an efficient producer of biosurfactant mannosylerythritol lipids.</title>
        <authorList>
            <person name="Lorenz S."/>
            <person name="Guenther M."/>
            <person name="Grumaz C."/>
            <person name="Rupp S."/>
            <person name="Zibek S."/>
            <person name="Sohn K."/>
        </authorList>
    </citation>
    <scope>NUCLEOTIDE SEQUENCE [LARGE SCALE GENOMIC DNA]</scope>
    <source>
        <strain evidence="3">ATCC 32657 / CBS 517.83 / DSM 70725 / JCM 10318 / NBRC 10182 / NRRL Y-7954 / St-0401</strain>
    </source>
</reference>
<dbReference type="EMBL" id="AWNI01000022">
    <property type="protein sequence ID" value="ETS61037.1"/>
    <property type="molecule type" value="Genomic_DNA"/>
</dbReference>
<name>W3VJP5_MOEAP</name>
<feature type="region of interest" description="Disordered" evidence="1">
    <location>
        <begin position="134"/>
        <end position="185"/>
    </location>
</feature>
<dbReference type="HOGENOM" id="CLU_1019846_0_0_1"/>
<evidence type="ECO:0000256" key="1">
    <source>
        <dbReference type="SAM" id="MobiDB-lite"/>
    </source>
</evidence>
<dbReference type="AlphaFoldDB" id="W3VJP5"/>
<gene>
    <name evidence="2" type="ORF">PaG_04975</name>
</gene>
<comment type="caution">
    <text evidence="2">The sequence shown here is derived from an EMBL/GenBank/DDBJ whole genome shotgun (WGS) entry which is preliminary data.</text>
</comment>
<evidence type="ECO:0000313" key="2">
    <source>
        <dbReference type="EMBL" id="ETS61037.1"/>
    </source>
</evidence>
<keyword evidence="3" id="KW-1185">Reference proteome</keyword>
<feature type="region of interest" description="Disordered" evidence="1">
    <location>
        <begin position="67"/>
        <end position="90"/>
    </location>
</feature>